<feature type="domain" description="Nucleoporin NSP1-like C-terminal" evidence="15">
    <location>
        <begin position="450"/>
        <end position="557"/>
    </location>
</feature>
<evidence type="ECO:0000256" key="10">
    <source>
        <dbReference type="ARBA" id="ARBA00023242"/>
    </source>
</evidence>
<evidence type="ECO:0000256" key="11">
    <source>
        <dbReference type="ARBA" id="ARBA00068864"/>
    </source>
</evidence>
<evidence type="ECO:0000256" key="12">
    <source>
        <dbReference type="ARBA" id="ARBA00078941"/>
    </source>
</evidence>
<feature type="compositionally biased region" description="Polar residues" evidence="14">
    <location>
        <begin position="352"/>
        <end position="362"/>
    </location>
</feature>
<organism evidence="16 17">
    <name type="scientific">Torulaspora globosa</name>
    <dbReference type="NCBI Taxonomy" id="48254"/>
    <lineage>
        <taxon>Eukaryota</taxon>
        <taxon>Fungi</taxon>
        <taxon>Dikarya</taxon>
        <taxon>Ascomycota</taxon>
        <taxon>Saccharomycotina</taxon>
        <taxon>Saccharomycetes</taxon>
        <taxon>Saccharomycetales</taxon>
        <taxon>Saccharomycetaceae</taxon>
        <taxon>Torulaspora</taxon>
    </lineage>
</organism>
<dbReference type="GO" id="GO:0006405">
    <property type="term" value="P:RNA export from nucleus"/>
    <property type="evidence" value="ECO:0007669"/>
    <property type="project" value="TreeGrafter"/>
</dbReference>
<feature type="compositionally biased region" description="Polar residues" evidence="14">
    <location>
        <begin position="153"/>
        <end position="165"/>
    </location>
</feature>
<evidence type="ECO:0000256" key="1">
    <source>
        <dbReference type="ARBA" id="ARBA00004335"/>
    </source>
</evidence>
<dbReference type="EMBL" id="CP059250">
    <property type="protein sequence ID" value="QLL33465.1"/>
    <property type="molecule type" value="Genomic_DNA"/>
</dbReference>
<proteinExistence type="inferred from homology"/>
<evidence type="ECO:0000256" key="7">
    <source>
        <dbReference type="ARBA" id="ARBA00022927"/>
    </source>
</evidence>
<dbReference type="Pfam" id="PF05064">
    <property type="entry name" value="Nsp1_C"/>
    <property type="match status" value="1"/>
</dbReference>
<dbReference type="PANTHER" id="PTHR12084:SF0">
    <property type="entry name" value="NUCLEAR PORE GLYCOPROTEIN P62"/>
    <property type="match status" value="1"/>
</dbReference>
<name>A0A7G3ZIX9_9SACH</name>
<dbReference type="Gene3D" id="1.20.5.170">
    <property type="match status" value="1"/>
</dbReference>
<dbReference type="Proteomes" id="UP000515788">
    <property type="component" value="Chromosome 5"/>
</dbReference>
<feature type="compositionally biased region" description="Low complexity" evidence="14">
    <location>
        <begin position="1"/>
        <end position="17"/>
    </location>
</feature>
<keyword evidence="17" id="KW-1185">Reference proteome</keyword>
<accession>A0A7G3ZIX9</accession>
<feature type="compositionally biased region" description="Polar residues" evidence="14">
    <location>
        <begin position="94"/>
        <end position="108"/>
    </location>
</feature>
<dbReference type="OrthoDB" id="344345at2759"/>
<dbReference type="GO" id="GO:0017056">
    <property type="term" value="F:structural constituent of nuclear pore"/>
    <property type="evidence" value="ECO:0007669"/>
    <property type="project" value="InterPro"/>
</dbReference>
<feature type="compositionally biased region" description="Basic and acidic residues" evidence="14">
    <location>
        <begin position="428"/>
        <end position="439"/>
    </location>
</feature>
<feature type="compositionally biased region" description="Polar residues" evidence="14">
    <location>
        <begin position="122"/>
        <end position="133"/>
    </location>
</feature>
<evidence type="ECO:0000256" key="3">
    <source>
        <dbReference type="ARBA" id="ARBA00004620"/>
    </source>
</evidence>
<keyword evidence="8" id="KW-0811">Translocation</keyword>
<evidence type="ECO:0000256" key="4">
    <source>
        <dbReference type="ARBA" id="ARBA00005911"/>
    </source>
</evidence>
<dbReference type="GO" id="GO:0005543">
    <property type="term" value="F:phospholipid binding"/>
    <property type="evidence" value="ECO:0007669"/>
    <property type="project" value="TreeGrafter"/>
</dbReference>
<evidence type="ECO:0000256" key="8">
    <source>
        <dbReference type="ARBA" id="ARBA00023010"/>
    </source>
</evidence>
<keyword evidence="7" id="KW-0653">Protein transport</keyword>
<dbReference type="InterPro" id="IPR026010">
    <property type="entry name" value="NSP1/NUP62"/>
</dbReference>
<keyword evidence="5" id="KW-0813">Transport</keyword>
<feature type="compositionally biased region" description="Basic and acidic residues" evidence="14">
    <location>
        <begin position="365"/>
        <end position="375"/>
    </location>
</feature>
<feature type="region of interest" description="Disordered" evidence="14">
    <location>
        <begin position="1"/>
        <end position="458"/>
    </location>
</feature>
<evidence type="ECO:0000259" key="15">
    <source>
        <dbReference type="Pfam" id="PF05064"/>
    </source>
</evidence>
<dbReference type="GO" id="GO:0006606">
    <property type="term" value="P:protein import into nucleus"/>
    <property type="evidence" value="ECO:0007669"/>
    <property type="project" value="TreeGrafter"/>
</dbReference>
<protein>
    <recommendedName>
        <fullName evidence="11">Nucleoporin NSP1</fullName>
    </recommendedName>
    <alternativeName>
        <fullName evidence="12">Nuclear pore protein NSP1</fullName>
    </alternativeName>
    <alternativeName>
        <fullName evidence="13">Nucleoskeletal-like protein</fullName>
    </alternativeName>
</protein>
<evidence type="ECO:0000256" key="2">
    <source>
        <dbReference type="ARBA" id="ARBA00004567"/>
    </source>
</evidence>
<feature type="compositionally biased region" description="Polar residues" evidence="14">
    <location>
        <begin position="307"/>
        <end position="316"/>
    </location>
</feature>
<sequence length="650" mass="67912">MPSFSGTGQQSSSSGFGKQNETKPSGGLFGNKSSNDGTAAVASSAMSGFSFGANKGKESSPAPFGSQESKSNETAALSNGPAKFAGFGASGAGNQTEPRLSFPSQATDSKPPAFSFGAGSKSAEQNAPATSVAEQKPIEKTTPSLNLGAGNKPSLSFGTTAATESKGSDAAAFGSNAATPKPNMFSFGKTDDKNKVGGSLSGFSLSAKKDEDKGRAAFNFGASVNKPAETNGASDSAAKPQLSFDGKDGSTGASIIGGSSGNKDASVRPSFSFGNKTEDKGKDATAGSLFGGKTDDKTKEMPKVEGQTKQAFSFGSKSDDVAKPQTGFSFGGKTENKNDKPAVGFSFASKAGESQAQSQSGFSFKKSDAGEKSEKPSPAFSFGAKAAPEKAPATDASIKDSKQFSFGGTKENEKDKAPTAEGFTLLGKKSDEKKNDVKSSDGSSQILNPKNVEPAPVSLDNKTLDDLITKWTEQLAGTASHFDTFSKKVNQWDQVLVKGGEQISQLCSETIAAQQTQNRIDQSLEYIERQQDELEIFLDSYEQKTDALLSDVLSSVGDSAANNNDQKRQQAYHTAETLDENLNSLFLNLSSLIAEINEVSNTFNKATTMNLTNGDENTHLVKLLNSHLDALKSLDESSTTLEHKIKSISK</sequence>
<dbReference type="AlphaFoldDB" id="A0A7G3ZIX9"/>
<gene>
    <name evidence="16" type="ORF">HG536_0E03760</name>
</gene>
<comment type="subcellular location">
    <subcellularLocation>
        <location evidence="1">Nucleus membrane</location>
        <topology evidence="1">Peripheral membrane protein</topology>
        <orientation evidence="1">Cytoplasmic side</orientation>
    </subcellularLocation>
    <subcellularLocation>
        <location evidence="3">Nucleus membrane</location>
        <topology evidence="3">Peripheral membrane protein</topology>
        <orientation evidence="3">Nucleoplasmic side</orientation>
    </subcellularLocation>
    <subcellularLocation>
        <location evidence="2">Nucleus</location>
        <location evidence="2">Nuclear pore complex</location>
    </subcellularLocation>
</comment>
<dbReference type="PANTHER" id="PTHR12084">
    <property type="entry name" value="NUCLEAR PORE GLYCOPROTEIN P62-RELATED"/>
    <property type="match status" value="1"/>
</dbReference>
<evidence type="ECO:0000313" key="17">
    <source>
        <dbReference type="Proteomes" id="UP000515788"/>
    </source>
</evidence>
<dbReference type="KEGG" id="tgb:HG536_0E03760"/>
<feature type="compositionally biased region" description="Basic and acidic residues" evidence="14">
    <location>
        <begin position="293"/>
        <end position="303"/>
    </location>
</feature>
<dbReference type="GeneID" id="59326661"/>
<dbReference type="GO" id="GO:0031965">
    <property type="term" value="C:nuclear membrane"/>
    <property type="evidence" value="ECO:0007669"/>
    <property type="project" value="UniProtKB-SubCell"/>
</dbReference>
<keyword evidence="9" id="KW-0906">Nuclear pore complex</keyword>
<evidence type="ECO:0000256" key="13">
    <source>
        <dbReference type="ARBA" id="ARBA00081079"/>
    </source>
</evidence>
<evidence type="ECO:0000313" key="16">
    <source>
        <dbReference type="EMBL" id="QLL33465.1"/>
    </source>
</evidence>
<comment type="similarity">
    <text evidence="4">Belongs to the nucleoporin NSP1/NUP62 family.</text>
</comment>
<reference evidence="16 17" key="1">
    <citation type="submission" date="2020-06" db="EMBL/GenBank/DDBJ databases">
        <title>The yeast mating-type switching endonuclease HO is a domesticated member of an unorthodox homing genetic element family.</title>
        <authorList>
            <person name="Coughlan A.Y."/>
            <person name="Lombardi L."/>
            <person name="Braun-Galleani S."/>
            <person name="Martos A.R."/>
            <person name="Galeote V."/>
            <person name="Bigey F."/>
            <person name="Dequin S."/>
            <person name="Byrne K.P."/>
            <person name="Wolfe K.H."/>
        </authorList>
    </citation>
    <scope>NUCLEOTIDE SEQUENCE [LARGE SCALE GENOMIC DNA]</scope>
    <source>
        <strain evidence="16 17">CBS764</strain>
    </source>
</reference>
<dbReference type="RefSeq" id="XP_037140139.1">
    <property type="nucleotide sequence ID" value="XM_037284243.1"/>
</dbReference>
<evidence type="ECO:0000256" key="9">
    <source>
        <dbReference type="ARBA" id="ARBA00023132"/>
    </source>
</evidence>
<evidence type="ECO:0000256" key="5">
    <source>
        <dbReference type="ARBA" id="ARBA00022448"/>
    </source>
</evidence>
<evidence type="ECO:0000256" key="14">
    <source>
        <dbReference type="SAM" id="MobiDB-lite"/>
    </source>
</evidence>
<evidence type="ECO:0000256" key="6">
    <source>
        <dbReference type="ARBA" id="ARBA00022816"/>
    </source>
</evidence>
<dbReference type="GO" id="GO:0044613">
    <property type="term" value="C:nuclear pore central transport channel"/>
    <property type="evidence" value="ECO:0007669"/>
    <property type="project" value="TreeGrafter"/>
</dbReference>
<keyword evidence="10" id="KW-0539">Nucleus</keyword>
<keyword evidence="6" id="KW-0509">mRNA transport</keyword>
<dbReference type="InterPro" id="IPR007758">
    <property type="entry name" value="Nucleoporin_NSP1_C"/>
</dbReference>
<dbReference type="FunFam" id="1.20.5.170:FF:000040">
    <property type="entry name" value="Nuclear pore glycoprotein p62"/>
    <property type="match status" value="1"/>
</dbReference>
<feature type="compositionally biased region" description="Low complexity" evidence="14">
    <location>
        <begin position="39"/>
        <end position="53"/>
    </location>
</feature>
<dbReference type="GO" id="GO:0051028">
    <property type="term" value="P:mRNA transport"/>
    <property type="evidence" value="ECO:0007669"/>
    <property type="project" value="UniProtKB-KW"/>
</dbReference>
<feature type="compositionally biased region" description="Polar residues" evidence="14">
    <location>
        <begin position="66"/>
        <end position="77"/>
    </location>
</feature>